<keyword evidence="14" id="KW-0614">Plasmid</keyword>
<keyword evidence="3" id="KW-0808">Transferase</keyword>
<dbReference type="Gene3D" id="3.30.10.20">
    <property type="match status" value="4"/>
</dbReference>
<evidence type="ECO:0000259" key="13">
    <source>
        <dbReference type="PROSITE" id="PS51178"/>
    </source>
</evidence>
<accession>A0A6G8QG27</accession>
<comment type="catalytic activity">
    <reaction evidence="8">
        <text>L-seryl-[protein] + ATP = O-phospho-L-seryl-[protein] + ADP + H(+)</text>
        <dbReference type="Rhea" id="RHEA:17989"/>
        <dbReference type="Rhea" id="RHEA-COMP:9863"/>
        <dbReference type="Rhea" id="RHEA-COMP:11604"/>
        <dbReference type="ChEBI" id="CHEBI:15378"/>
        <dbReference type="ChEBI" id="CHEBI:29999"/>
        <dbReference type="ChEBI" id="CHEBI:30616"/>
        <dbReference type="ChEBI" id="CHEBI:83421"/>
        <dbReference type="ChEBI" id="CHEBI:456216"/>
        <dbReference type="EC" id="2.7.11.1"/>
    </reaction>
</comment>
<feature type="domain" description="PASTA" evidence="13">
    <location>
        <begin position="559"/>
        <end position="626"/>
    </location>
</feature>
<dbReference type="Pfam" id="PF03793">
    <property type="entry name" value="PASTA"/>
    <property type="match status" value="4"/>
</dbReference>
<keyword evidence="2" id="KW-0723">Serine/threonine-protein kinase</keyword>
<reference evidence="14 15" key="1">
    <citation type="submission" date="2019-10" db="EMBL/GenBank/DDBJ databases">
        <title>Rubrobacter sp nov SCSIO 52090 isolated from a deep-sea sediment in the South China Sea.</title>
        <authorList>
            <person name="Chen R.W."/>
        </authorList>
    </citation>
    <scope>NUCLEOTIDE SEQUENCE [LARGE SCALE GENOMIC DNA]</scope>
    <source>
        <strain evidence="14 15">SCSIO 52909</strain>
        <plasmid evidence="14 15">unnamed1</plasmid>
    </source>
</reference>
<evidence type="ECO:0000313" key="15">
    <source>
        <dbReference type="Proteomes" id="UP000501452"/>
    </source>
</evidence>
<organism evidence="14 15">
    <name type="scientific">Rubrobacter tropicus</name>
    <dbReference type="NCBI Taxonomy" id="2653851"/>
    <lineage>
        <taxon>Bacteria</taxon>
        <taxon>Bacillati</taxon>
        <taxon>Actinomycetota</taxon>
        <taxon>Rubrobacteria</taxon>
        <taxon>Rubrobacterales</taxon>
        <taxon>Rubrobacteraceae</taxon>
        <taxon>Rubrobacter</taxon>
    </lineage>
</organism>
<feature type="compositionally biased region" description="Low complexity" evidence="10">
    <location>
        <begin position="704"/>
        <end position="747"/>
    </location>
</feature>
<geneLocation type="plasmid" evidence="14 15">
    <name>unnamed1</name>
</geneLocation>
<dbReference type="Pfam" id="PF00069">
    <property type="entry name" value="Pkinase"/>
    <property type="match status" value="1"/>
</dbReference>
<keyword evidence="6 9" id="KW-0067">ATP-binding</keyword>
<keyword evidence="11" id="KW-1133">Transmembrane helix</keyword>
<keyword evidence="15" id="KW-1185">Reference proteome</keyword>
<dbReference type="GO" id="GO:0004674">
    <property type="term" value="F:protein serine/threonine kinase activity"/>
    <property type="evidence" value="ECO:0007669"/>
    <property type="project" value="UniProtKB-KW"/>
</dbReference>
<dbReference type="SMART" id="SM00740">
    <property type="entry name" value="PASTA"/>
    <property type="match status" value="4"/>
</dbReference>
<dbReference type="InterPro" id="IPR005543">
    <property type="entry name" value="PASTA_dom"/>
</dbReference>
<proteinExistence type="predicted"/>
<dbReference type="PANTHER" id="PTHR43289:SF34">
    <property type="entry name" value="SERINE_THREONINE-PROTEIN KINASE YBDM-RELATED"/>
    <property type="match status" value="1"/>
</dbReference>
<dbReference type="PANTHER" id="PTHR43289">
    <property type="entry name" value="MITOGEN-ACTIVATED PROTEIN KINASE KINASE KINASE 20-RELATED"/>
    <property type="match status" value="1"/>
</dbReference>
<dbReference type="RefSeq" id="WP_166180762.1">
    <property type="nucleotide sequence ID" value="NZ_CP045120.1"/>
</dbReference>
<evidence type="ECO:0000259" key="12">
    <source>
        <dbReference type="PROSITE" id="PS50011"/>
    </source>
</evidence>
<evidence type="ECO:0000313" key="14">
    <source>
        <dbReference type="EMBL" id="QIN85449.1"/>
    </source>
</evidence>
<name>A0A6G8QG27_9ACTN</name>
<evidence type="ECO:0000256" key="6">
    <source>
        <dbReference type="ARBA" id="ARBA00022840"/>
    </source>
</evidence>
<evidence type="ECO:0000256" key="5">
    <source>
        <dbReference type="ARBA" id="ARBA00022777"/>
    </source>
</evidence>
<dbReference type="InterPro" id="IPR011009">
    <property type="entry name" value="Kinase-like_dom_sf"/>
</dbReference>
<protein>
    <recommendedName>
        <fullName evidence="1">non-specific serine/threonine protein kinase</fullName>
        <ecNumber evidence="1">2.7.11.1</ecNumber>
    </recommendedName>
</protein>
<feature type="region of interest" description="Disordered" evidence="10">
    <location>
        <begin position="461"/>
        <end position="481"/>
    </location>
</feature>
<feature type="region of interest" description="Disordered" evidence="10">
    <location>
        <begin position="704"/>
        <end position="782"/>
    </location>
</feature>
<dbReference type="EC" id="2.7.11.1" evidence="1"/>
<gene>
    <name evidence="14" type="ORF">GBA63_22370</name>
</gene>
<dbReference type="Proteomes" id="UP000501452">
    <property type="component" value="Plasmid unnamed1"/>
</dbReference>
<dbReference type="InterPro" id="IPR008271">
    <property type="entry name" value="Ser/Thr_kinase_AS"/>
</dbReference>
<dbReference type="SUPFAM" id="SSF56112">
    <property type="entry name" value="Protein kinase-like (PK-like)"/>
    <property type="match status" value="1"/>
</dbReference>
<dbReference type="PROSITE" id="PS00108">
    <property type="entry name" value="PROTEIN_KINASE_ST"/>
    <property type="match status" value="1"/>
</dbReference>
<feature type="region of interest" description="Disordered" evidence="10">
    <location>
        <begin position="519"/>
        <end position="617"/>
    </location>
</feature>
<keyword evidence="5" id="KW-0418">Kinase</keyword>
<feature type="domain" description="PASTA" evidence="13">
    <location>
        <begin position="627"/>
        <end position="697"/>
    </location>
</feature>
<feature type="region of interest" description="Disordered" evidence="10">
    <location>
        <begin position="329"/>
        <end position="354"/>
    </location>
</feature>
<evidence type="ECO:0000256" key="10">
    <source>
        <dbReference type="SAM" id="MobiDB-lite"/>
    </source>
</evidence>
<comment type="catalytic activity">
    <reaction evidence="7">
        <text>L-threonyl-[protein] + ATP = O-phospho-L-threonyl-[protein] + ADP + H(+)</text>
        <dbReference type="Rhea" id="RHEA:46608"/>
        <dbReference type="Rhea" id="RHEA-COMP:11060"/>
        <dbReference type="Rhea" id="RHEA-COMP:11605"/>
        <dbReference type="ChEBI" id="CHEBI:15378"/>
        <dbReference type="ChEBI" id="CHEBI:30013"/>
        <dbReference type="ChEBI" id="CHEBI:30616"/>
        <dbReference type="ChEBI" id="CHEBI:61977"/>
        <dbReference type="ChEBI" id="CHEBI:456216"/>
        <dbReference type="EC" id="2.7.11.1"/>
    </reaction>
</comment>
<dbReference type="Gene3D" id="1.10.510.10">
    <property type="entry name" value="Transferase(Phosphotransferase) domain 1"/>
    <property type="match status" value="1"/>
</dbReference>
<dbReference type="EMBL" id="CP045120">
    <property type="protein sequence ID" value="QIN85449.1"/>
    <property type="molecule type" value="Genomic_DNA"/>
</dbReference>
<feature type="domain" description="Protein kinase" evidence="12">
    <location>
        <begin position="26"/>
        <end position="328"/>
    </location>
</feature>
<dbReference type="FunFam" id="1.10.510.10:FF:000021">
    <property type="entry name" value="Serine/threonine protein kinase"/>
    <property type="match status" value="1"/>
</dbReference>
<dbReference type="PROSITE" id="PS51178">
    <property type="entry name" value="PASTA"/>
    <property type="match status" value="4"/>
</dbReference>
<feature type="transmembrane region" description="Helical" evidence="11">
    <location>
        <begin position="357"/>
        <end position="379"/>
    </location>
</feature>
<dbReference type="CDD" id="cd14014">
    <property type="entry name" value="STKc_PknB_like"/>
    <property type="match status" value="1"/>
</dbReference>
<evidence type="ECO:0000256" key="4">
    <source>
        <dbReference type="ARBA" id="ARBA00022741"/>
    </source>
</evidence>
<feature type="compositionally biased region" description="Basic and acidic residues" evidence="10">
    <location>
        <begin position="753"/>
        <end position="765"/>
    </location>
</feature>
<dbReference type="KEGG" id="rub:GBA63_22370"/>
<evidence type="ECO:0000256" key="9">
    <source>
        <dbReference type="PROSITE-ProRule" id="PRU10141"/>
    </source>
</evidence>
<dbReference type="Gene3D" id="3.30.200.20">
    <property type="entry name" value="Phosphorylase Kinase, domain 1"/>
    <property type="match status" value="1"/>
</dbReference>
<dbReference type="GO" id="GO:0005524">
    <property type="term" value="F:ATP binding"/>
    <property type="evidence" value="ECO:0007669"/>
    <property type="project" value="UniProtKB-UniRule"/>
</dbReference>
<feature type="domain" description="PASTA" evidence="13">
    <location>
        <begin position="418"/>
        <end position="491"/>
    </location>
</feature>
<dbReference type="PROSITE" id="PS50011">
    <property type="entry name" value="PROTEIN_KINASE_DOM"/>
    <property type="match status" value="1"/>
</dbReference>
<feature type="binding site" evidence="9">
    <location>
        <position position="55"/>
    </location>
    <ligand>
        <name>ATP</name>
        <dbReference type="ChEBI" id="CHEBI:30616"/>
    </ligand>
</feature>
<feature type="compositionally biased region" description="Basic and acidic residues" evidence="10">
    <location>
        <begin position="519"/>
        <end position="529"/>
    </location>
</feature>
<dbReference type="SMART" id="SM00220">
    <property type="entry name" value="S_TKc"/>
    <property type="match status" value="1"/>
</dbReference>
<keyword evidence="11" id="KW-0812">Transmembrane</keyword>
<evidence type="ECO:0000256" key="7">
    <source>
        <dbReference type="ARBA" id="ARBA00047899"/>
    </source>
</evidence>
<dbReference type="InterPro" id="IPR017441">
    <property type="entry name" value="Protein_kinase_ATP_BS"/>
</dbReference>
<dbReference type="AlphaFoldDB" id="A0A6G8QG27"/>
<dbReference type="PROSITE" id="PS00107">
    <property type="entry name" value="PROTEIN_KINASE_ATP"/>
    <property type="match status" value="1"/>
</dbReference>
<evidence type="ECO:0000256" key="11">
    <source>
        <dbReference type="SAM" id="Phobius"/>
    </source>
</evidence>
<evidence type="ECO:0000256" key="8">
    <source>
        <dbReference type="ARBA" id="ARBA00048679"/>
    </source>
</evidence>
<feature type="domain" description="PASTA" evidence="13">
    <location>
        <begin position="492"/>
        <end position="558"/>
    </location>
</feature>
<evidence type="ECO:0000256" key="1">
    <source>
        <dbReference type="ARBA" id="ARBA00012513"/>
    </source>
</evidence>
<keyword evidence="4 9" id="KW-0547">Nucleotide-binding</keyword>
<sequence length="782" mass="80173">MADRMEGTVPEGGARAGGGDLVDDRYALRGLLGSGGMAEVYLAYDAVLDRAVALKMMHGRYADPGMPEGRVTDGGSDPSISAELRREVVERFRREARAAAGLSHPSIVAVYDQGSGEDGTPYIAMEYVPGGTLKDRIRRYGAIPPLAAAETALQIANALAAAHEQGMIHRDIKPHNILITASGDVKVTDFGIALATAGAAAGAMEGASAPVRPGLGDGHDLTATGVVMGTAGYISPEQALGEPAGPAGDLYSLGVTLYEMLTGELPFRAETAMATAVKHVGEPPRPPREVNPAVPPGLDAVTRRLLEKDPRGRYPDAGSLAADLQRILDEPTPEGSASGTKTVARPSRGRRKRGRGALATLALVSILGVALAAYAWAYAPAGGFGSGEVARGPLGGIRDVLEGVPGPVGGSRASAKPEAKKLPVPDVVGMPLEEARGEGSPAEGLKVVEEGRVASGEPAGVIVGQEPAPAPDPDAERRTVEEGSEISVMVSKGQPVEVPDLVGDPREEADEALRDAGLEGAFREERSDPEGEGSVVRQSPGADERAERGSEVTVTVGTGPAEVETPDVRGSTLEAARALLEEAGLRLGETEHHPSGETKAGDLYAQDPAAGETAEAGAAVDVSVSIGPPPVEVPDVVGLDLDDAKRAMLDAGLGYTAVEAAPGQAEVGTRMGSVISTNPAAGTELEREDYVELVYAADIPEVTSSASFSASPPASPPASSADHLAEPSSEPSSEPAARPSESTEAASGPPPPREGRSERRTDRDGGTPPITSDGGRKAGPRR</sequence>
<dbReference type="InterPro" id="IPR000719">
    <property type="entry name" value="Prot_kinase_dom"/>
</dbReference>
<dbReference type="CDD" id="cd06577">
    <property type="entry name" value="PASTA_pknB"/>
    <property type="match status" value="4"/>
</dbReference>
<keyword evidence="11" id="KW-0472">Membrane</keyword>
<evidence type="ECO:0000256" key="2">
    <source>
        <dbReference type="ARBA" id="ARBA00022527"/>
    </source>
</evidence>
<evidence type="ECO:0000256" key="3">
    <source>
        <dbReference type="ARBA" id="ARBA00022679"/>
    </source>
</evidence>
<feature type="compositionally biased region" description="Basic and acidic residues" evidence="10">
    <location>
        <begin position="579"/>
        <end position="600"/>
    </location>
</feature>